<protein>
    <submittedName>
        <fullName evidence="3">Uncharacterized protein</fullName>
    </submittedName>
</protein>
<evidence type="ECO:0000313" key="3">
    <source>
        <dbReference type="EMBL" id="SAM08185.1"/>
    </source>
</evidence>
<feature type="chain" id="PRO_5007843728" evidence="2">
    <location>
        <begin position="22"/>
        <end position="401"/>
    </location>
</feature>
<feature type="compositionally biased region" description="Low complexity" evidence="1">
    <location>
        <begin position="56"/>
        <end position="69"/>
    </location>
</feature>
<gene>
    <name evidence="3" type="primary">ABSGL_13847.1 scaffold 14339</name>
</gene>
<name>A0A163KHF2_ABSGL</name>
<feature type="compositionally biased region" description="Polar residues" evidence="1">
    <location>
        <begin position="70"/>
        <end position="81"/>
    </location>
</feature>
<accession>A0A163KHF2</accession>
<dbReference type="InParanoid" id="A0A163KHF2"/>
<feature type="region of interest" description="Disordered" evidence="1">
    <location>
        <begin position="354"/>
        <end position="384"/>
    </location>
</feature>
<feature type="compositionally biased region" description="Low complexity" evidence="1">
    <location>
        <begin position="108"/>
        <end position="128"/>
    </location>
</feature>
<keyword evidence="4" id="KW-1185">Reference proteome</keyword>
<keyword evidence="2" id="KW-0732">Signal</keyword>
<feature type="region of interest" description="Disordered" evidence="1">
    <location>
        <begin position="267"/>
        <end position="292"/>
    </location>
</feature>
<evidence type="ECO:0000256" key="1">
    <source>
        <dbReference type="SAM" id="MobiDB-lite"/>
    </source>
</evidence>
<feature type="signal peptide" evidence="2">
    <location>
        <begin position="1"/>
        <end position="21"/>
    </location>
</feature>
<feature type="region of interest" description="Disordered" evidence="1">
    <location>
        <begin position="108"/>
        <end position="166"/>
    </location>
</feature>
<organism evidence="3">
    <name type="scientific">Absidia glauca</name>
    <name type="common">Pin mould</name>
    <dbReference type="NCBI Taxonomy" id="4829"/>
    <lineage>
        <taxon>Eukaryota</taxon>
        <taxon>Fungi</taxon>
        <taxon>Fungi incertae sedis</taxon>
        <taxon>Mucoromycota</taxon>
        <taxon>Mucoromycotina</taxon>
        <taxon>Mucoromycetes</taxon>
        <taxon>Mucorales</taxon>
        <taxon>Cunninghamellaceae</taxon>
        <taxon>Absidia</taxon>
    </lineage>
</organism>
<dbReference type="OMA" id="PRIAKKH"/>
<reference evidence="3" key="1">
    <citation type="submission" date="2016-04" db="EMBL/GenBank/DDBJ databases">
        <authorList>
            <person name="Evans L.H."/>
            <person name="Alamgir A."/>
            <person name="Owens N."/>
            <person name="Weber N.D."/>
            <person name="Virtaneva K."/>
            <person name="Barbian K."/>
            <person name="Babar A."/>
            <person name="Rosenke K."/>
        </authorList>
    </citation>
    <scope>NUCLEOTIDE SEQUENCE [LARGE SCALE GENOMIC DNA]</scope>
    <source>
        <strain evidence="3">CBS 101.48</strain>
    </source>
</reference>
<feature type="compositionally biased region" description="Polar residues" evidence="1">
    <location>
        <begin position="193"/>
        <end position="207"/>
    </location>
</feature>
<sequence>MNPFLSLSFLPFILSVHLIMTRPPPIEVLLHPPSPRHPCTLPPVSSLLSDVTPYHSASSSPSSSSSSSSLHQPHNSPNGQLLPSIPSLHLPDNKPYAPSSLMLSIPYHPSPSSTSSSPSSSPFLSYQSLDTPLSSPGCSPLHPPSFLLPPLPETGGRSRSHSNASTCSWSSVATSLAVTAPSSPIMIPEQPPQLHTHNHQPQQQQRRLSVPSLFPSPPSPSPSISADPVLKRKRGRPPNATNRQVQHDHWTFVPPTVWDVKRTDRPDPIESSISTNSTSTISSATTTTTANMNNNGGMLVLWPEIDQQNTFTSTRMDTTLTMPKKKRGRKPKTQLAGNSCFVWRDLTARRGANRVKKTTAPPPRIAKKHHLSPPLSKSAPIEQEEEAVIVDWTKDLSLHDK</sequence>
<evidence type="ECO:0000256" key="2">
    <source>
        <dbReference type="SAM" id="SignalP"/>
    </source>
</evidence>
<feature type="region of interest" description="Disordered" evidence="1">
    <location>
        <begin position="183"/>
        <end position="250"/>
    </location>
</feature>
<dbReference type="Proteomes" id="UP000078561">
    <property type="component" value="Unassembled WGS sequence"/>
</dbReference>
<feature type="region of interest" description="Disordered" evidence="1">
    <location>
        <begin position="52"/>
        <end position="89"/>
    </location>
</feature>
<feature type="compositionally biased region" description="Pro residues" evidence="1">
    <location>
        <begin position="141"/>
        <end position="152"/>
    </location>
</feature>
<proteinExistence type="predicted"/>
<evidence type="ECO:0000313" key="4">
    <source>
        <dbReference type="Proteomes" id="UP000078561"/>
    </source>
</evidence>
<feature type="compositionally biased region" description="Low complexity" evidence="1">
    <location>
        <begin position="271"/>
        <end position="291"/>
    </location>
</feature>
<dbReference type="EMBL" id="LT554888">
    <property type="protein sequence ID" value="SAM08185.1"/>
    <property type="molecule type" value="Genomic_DNA"/>
</dbReference>
<dbReference type="OrthoDB" id="2286658at2759"/>
<dbReference type="AlphaFoldDB" id="A0A163KHF2"/>